<accession>A0AAV4JP81</accession>
<keyword evidence="1" id="KW-0378">Hydrolase</keyword>
<dbReference type="GO" id="GO:0004519">
    <property type="term" value="F:endonuclease activity"/>
    <property type="evidence" value="ECO:0007669"/>
    <property type="project" value="UniProtKB-KW"/>
</dbReference>
<keyword evidence="1" id="KW-0540">Nuclease</keyword>
<dbReference type="AlphaFoldDB" id="A0AAV4JP81"/>
<keyword evidence="2" id="KW-1185">Reference proteome</keyword>
<evidence type="ECO:0000313" key="1">
    <source>
        <dbReference type="EMBL" id="GFS24115.1"/>
    </source>
</evidence>
<organism evidence="1 2">
    <name type="scientific">Elysia marginata</name>
    <dbReference type="NCBI Taxonomy" id="1093978"/>
    <lineage>
        <taxon>Eukaryota</taxon>
        <taxon>Metazoa</taxon>
        <taxon>Spiralia</taxon>
        <taxon>Lophotrochozoa</taxon>
        <taxon>Mollusca</taxon>
        <taxon>Gastropoda</taxon>
        <taxon>Heterobranchia</taxon>
        <taxon>Euthyneura</taxon>
        <taxon>Panpulmonata</taxon>
        <taxon>Sacoglossa</taxon>
        <taxon>Placobranchoidea</taxon>
        <taxon>Plakobranchidae</taxon>
        <taxon>Elysia</taxon>
    </lineage>
</organism>
<protein>
    <submittedName>
        <fullName evidence="1">Endonuclease-reverse transcriptase</fullName>
    </submittedName>
</protein>
<keyword evidence="1" id="KW-0255">Endonuclease</keyword>
<evidence type="ECO:0000313" key="2">
    <source>
        <dbReference type="Proteomes" id="UP000762676"/>
    </source>
</evidence>
<reference evidence="1 2" key="1">
    <citation type="journal article" date="2021" name="Elife">
        <title>Chloroplast acquisition without the gene transfer in kleptoplastic sea slugs, Plakobranchus ocellatus.</title>
        <authorList>
            <person name="Maeda T."/>
            <person name="Takahashi S."/>
            <person name="Yoshida T."/>
            <person name="Shimamura S."/>
            <person name="Takaki Y."/>
            <person name="Nagai Y."/>
            <person name="Toyoda A."/>
            <person name="Suzuki Y."/>
            <person name="Arimoto A."/>
            <person name="Ishii H."/>
            <person name="Satoh N."/>
            <person name="Nishiyama T."/>
            <person name="Hasebe M."/>
            <person name="Maruyama T."/>
            <person name="Minagawa J."/>
            <person name="Obokata J."/>
            <person name="Shigenobu S."/>
        </authorList>
    </citation>
    <scope>NUCLEOTIDE SEQUENCE [LARGE SCALE GENOMIC DNA]</scope>
</reference>
<name>A0AAV4JP81_9GAST</name>
<dbReference type="Proteomes" id="UP000762676">
    <property type="component" value="Unassembled WGS sequence"/>
</dbReference>
<sequence length="87" mass="10053">MNLHRIAQTTAALTKLKPIWNNKNIAISSKIRLLVLRSLVMPIFLYACESSTLNADTERRIRTMGMGCYRRLLSISHKEHITNEEVR</sequence>
<comment type="caution">
    <text evidence="1">The sequence shown here is derived from an EMBL/GenBank/DDBJ whole genome shotgun (WGS) entry which is preliminary data.</text>
</comment>
<gene>
    <name evidence="1" type="ORF">ElyMa_003407200</name>
</gene>
<proteinExistence type="predicted"/>
<dbReference type="EMBL" id="BMAT01007015">
    <property type="protein sequence ID" value="GFS24115.1"/>
    <property type="molecule type" value="Genomic_DNA"/>
</dbReference>